<proteinExistence type="predicted"/>
<name>A0ABR2QTB6_9ROSI</name>
<evidence type="ECO:0000313" key="1">
    <source>
        <dbReference type="EMBL" id="KAK9003899.1"/>
    </source>
</evidence>
<sequence>MVGQTSNSTKRLPARFDNPATRECYDRVEAAKHIWEEQGFKFYDDLDFYGLKMVIYQILFDQGWLKFDRHPARANLNWVREFYALNATGENTMVNVRGKLVPTDAAAINSILDLPNDEASIYDLIGALENIDYNTIGSCDVVLYIIAKVQVCTAIKL</sequence>
<keyword evidence="2" id="KW-1185">Reference proteome</keyword>
<evidence type="ECO:0000313" key="2">
    <source>
        <dbReference type="Proteomes" id="UP001396334"/>
    </source>
</evidence>
<organism evidence="1 2">
    <name type="scientific">Hibiscus sabdariffa</name>
    <name type="common">roselle</name>
    <dbReference type="NCBI Taxonomy" id="183260"/>
    <lineage>
        <taxon>Eukaryota</taxon>
        <taxon>Viridiplantae</taxon>
        <taxon>Streptophyta</taxon>
        <taxon>Embryophyta</taxon>
        <taxon>Tracheophyta</taxon>
        <taxon>Spermatophyta</taxon>
        <taxon>Magnoliopsida</taxon>
        <taxon>eudicotyledons</taxon>
        <taxon>Gunneridae</taxon>
        <taxon>Pentapetalae</taxon>
        <taxon>rosids</taxon>
        <taxon>malvids</taxon>
        <taxon>Malvales</taxon>
        <taxon>Malvaceae</taxon>
        <taxon>Malvoideae</taxon>
        <taxon>Hibiscus</taxon>
    </lineage>
</organism>
<accession>A0ABR2QTB6</accession>
<reference evidence="1 2" key="1">
    <citation type="journal article" date="2024" name="G3 (Bethesda)">
        <title>Genome assembly of Hibiscus sabdariffa L. provides insights into metabolisms of medicinal natural products.</title>
        <authorList>
            <person name="Kim T."/>
        </authorList>
    </citation>
    <scope>NUCLEOTIDE SEQUENCE [LARGE SCALE GENOMIC DNA]</scope>
    <source>
        <strain evidence="1">TK-2024</strain>
        <tissue evidence="1">Old leaves</tissue>
    </source>
</reference>
<protein>
    <submittedName>
        <fullName evidence="1">Uncharacterized protein</fullName>
    </submittedName>
</protein>
<gene>
    <name evidence="1" type="ORF">V6N11_018794</name>
</gene>
<comment type="caution">
    <text evidence="1">The sequence shown here is derived from an EMBL/GenBank/DDBJ whole genome shotgun (WGS) entry which is preliminary data.</text>
</comment>
<dbReference type="EMBL" id="JBBPBN010000032">
    <property type="protein sequence ID" value="KAK9003899.1"/>
    <property type="molecule type" value="Genomic_DNA"/>
</dbReference>
<dbReference type="Proteomes" id="UP001396334">
    <property type="component" value="Unassembled WGS sequence"/>
</dbReference>